<gene>
    <name evidence="2" type="ORF">METD_I5944</name>
</gene>
<name>C7CBC4_METED</name>
<organism evidence="2 3">
    <name type="scientific">Methylorubrum extorquens (strain DSM 6343 / CIP 106787 / DM4)</name>
    <name type="common">Methylobacterium extorquens</name>
    <dbReference type="NCBI Taxonomy" id="661410"/>
    <lineage>
        <taxon>Bacteria</taxon>
        <taxon>Pseudomonadati</taxon>
        <taxon>Pseudomonadota</taxon>
        <taxon>Alphaproteobacteria</taxon>
        <taxon>Hyphomicrobiales</taxon>
        <taxon>Methylobacteriaceae</taxon>
        <taxon>Methylorubrum</taxon>
    </lineage>
</organism>
<evidence type="ECO:0000313" key="2">
    <source>
        <dbReference type="EMBL" id="CAX27544.1"/>
    </source>
</evidence>
<dbReference type="EMBL" id="FP103042">
    <property type="protein sequence ID" value="CAX27544.1"/>
    <property type="molecule type" value="Genomic_DNA"/>
</dbReference>
<proteinExistence type="predicted"/>
<sequence>MRHAESPTVGELSTTVTDDRVSAAVDAYRVILASPLTRTPTATVSTSPRPSPGMAGRVWS</sequence>
<dbReference type="AlphaFoldDB" id="C7CBC4"/>
<evidence type="ECO:0000256" key="1">
    <source>
        <dbReference type="SAM" id="MobiDB-lite"/>
    </source>
</evidence>
<protein>
    <submittedName>
        <fullName evidence="2">Uncharacterized protein</fullName>
    </submittedName>
</protein>
<accession>C7CBC4</accession>
<feature type="compositionally biased region" description="Polar residues" evidence="1">
    <location>
        <begin position="39"/>
        <end position="48"/>
    </location>
</feature>
<reference evidence="3" key="1">
    <citation type="journal article" date="2009" name="PLoS ONE">
        <title>Methylobacterium genome sequences: a reference blueprint to investigate microbial metabolism of C1 compounds from natural and industrial sources.</title>
        <authorList>
            <person name="Vuilleumier S."/>
            <person name="Chistoserdova L."/>
            <person name="Lee M.-C."/>
            <person name="Bringel F."/>
            <person name="Lajus A."/>
            <person name="Zhou Y."/>
            <person name="Gourion B."/>
            <person name="Barbe V."/>
            <person name="Chang J."/>
            <person name="Cruveiller S."/>
            <person name="Dossat C."/>
            <person name="Gillett W."/>
            <person name="Gruffaz C."/>
            <person name="Haugen E."/>
            <person name="Hourcade E."/>
            <person name="Levy R."/>
            <person name="Mangenot S."/>
            <person name="Muller E."/>
            <person name="Nadalig T."/>
            <person name="Pagni M."/>
            <person name="Penny C."/>
            <person name="Peyraud R."/>
            <person name="Robinson D.G."/>
            <person name="Roche D."/>
            <person name="Rouy Z."/>
            <person name="Saenampechek C."/>
            <person name="Salvignol G."/>
            <person name="Vallenet D."/>
            <person name="Wu Z."/>
            <person name="Marx C.J."/>
            <person name="Vorholt J.A."/>
            <person name="Olson M.V."/>
            <person name="Kaul R."/>
            <person name="Weissenbach J."/>
            <person name="Medigue C."/>
            <person name="Lidstrom M.E."/>
        </authorList>
    </citation>
    <scope>NUCLEOTIDE SEQUENCE [LARGE SCALE GENOMIC DNA]</scope>
    <source>
        <strain evidence="3">DSM 6343 / CIP 106787 / DM4</strain>
    </source>
</reference>
<evidence type="ECO:0000313" key="3">
    <source>
        <dbReference type="Proteomes" id="UP000008070"/>
    </source>
</evidence>
<dbReference type="KEGG" id="mdi:METDI5944"/>
<dbReference type="HOGENOM" id="CLU_2936294_0_0_5"/>
<dbReference type="Proteomes" id="UP000008070">
    <property type="component" value="Chromosome"/>
</dbReference>
<feature type="region of interest" description="Disordered" evidence="1">
    <location>
        <begin position="39"/>
        <end position="60"/>
    </location>
</feature>